<dbReference type="Proteomes" id="UP000230423">
    <property type="component" value="Unassembled WGS sequence"/>
</dbReference>
<organism evidence="1 2">
    <name type="scientific">Teladorsagia circumcincta</name>
    <name type="common">Brown stomach worm</name>
    <name type="synonym">Ostertagia circumcincta</name>
    <dbReference type="NCBI Taxonomy" id="45464"/>
    <lineage>
        <taxon>Eukaryota</taxon>
        <taxon>Metazoa</taxon>
        <taxon>Ecdysozoa</taxon>
        <taxon>Nematoda</taxon>
        <taxon>Chromadorea</taxon>
        <taxon>Rhabditida</taxon>
        <taxon>Rhabditina</taxon>
        <taxon>Rhabditomorpha</taxon>
        <taxon>Strongyloidea</taxon>
        <taxon>Trichostrongylidae</taxon>
        <taxon>Teladorsagia</taxon>
    </lineage>
</organism>
<evidence type="ECO:0000313" key="2">
    <source>
        <dbReference type="Proteomes" id="UP000230423"/>
    </source>
</evidence>
<dbReference type="OrthoDB" id="5829213at2759"/>
<protein>
    <submittedName>
        <fullName evidence="1">Uncharacterized protein</fullName>
    </submittedName>
</protein>
<accession>A0A2G9TZE1</accession>
<reference evidence="1 2" key="1">
    <citation type="submission" date="2015-09" db="EMBL/GenBank/DDBJ databases">
        <title>Draft genome of the parasitic nematode Teladorsagia circumcincta isolate WARC Sus (inbred).</title>
        <authorList>
            <person name="Mitreva M."/>
        </authorList>
    </citation>
    <scope>NUCLEOTIDE SEQUENCE [LARGE SCALE GENOMIC DNA]</scope>
    <source>
        <strain evidence="1 2">S</strain>
    </source>
</reference>
<dbReference type="PANTHER" id="PTHR31024:SF3">
    <property type="entry name" value="C-TYPE LECTIN-RELATED"/>
    <property type="match status" value="1"/>
</dbReference>
<feature type="non-terminal residue" evidence="1">
    <location>
        <position position="104"/>
    </location>
</feature>
<dbReference type="PANTHER" id="PTHR31024">
    <property type="entry name" value="C-TYPE LECTIN"/>
    <property type="match status" value="1"/>
</dbReference>
<evidence type="ECO:0000313" key="1">
    <source>
        <dbReference type="EMBL" id="PIO63288.1"/>
    </source>
</evidence>
<dbReference type="AlphaFoldDB" id="A0A2G9TZE1"/>
<dbReference type="EMBL" id="KZ351066">
    <property type="protein sequence ID" value="PIO63288.1"/>
    <property type="molecule type" value="Genomic_DNA"/>
</dbReference>
<name>A0A2G9TZE1_TELCI</name>
<gene>
    <name evidence="1" type="ORF">TELCIR_15112</name>
</gene>
<sequence length="104" mass="11648">MDGYNDPTQIANEFRADGGAIITIEYLQEHGVSIPILQTIASPNFSLTNTKSDGTELNTDELRQLLCEANCFCKKNWIPYKINGRKSDAPHGGCYYRFPMSSIQ</sequence>
<proteinExistence type="predicted"/>
<keyword evidence="2" id="KW-1185">Reference proteome</keyword>